<evidence type="ECO:0000256" key="5">
    <source>
        <dbReference type="ARBA" id="ARBA00023004"/>
    </source>
</evidence>
<dbReference type="InterPro" id="IPR014349">
    <property type="entry name" value="Rieske_Fe-S_prot"/>
</dbReference>
<evidence type="ECO:0000313" key="13">
    <source>
        <dbReference type="Proteomes" id="UP001612928"/>
    </source>
</evidence>
<feature type="domain" description="Rieske" evidence="11">
    <location>
        <begin position="69"/>
        <end position="162"/>
    </location>
</feature>
<dbReference type="RefSeq" id="WP_397022394.1">
    <property type="nucleotide sequence ID" value="NZ_JBITMB010000005.1"/>
</dbReference>
<evidence type="ECO:0000259" key="11">
    <source>
        <dbReference type="PROSITE" id="PS51296"/>
    </source>
</evidence>
<evidence type="ECO:0000256" key="8">
    <source>
        <dbReference type="ARBA" id="ARBA00029586"/>
    </source>
</evidence>
<organism evidence="12 13">
    <name type="scientific">Nonomuraea indica</name>
    <dbReference type="NCBI Taxonomy" id="1581193"/>
    <lineage>
        <taxon>Bacteria</taxon>
        <taxon>Bacillati</taxon>
        <taxon>Actinomycetota</taxon>
        <taxon>Actinomycetes</taxon>
        <taxon>Streptosporangiales</taxon>
        <taxon>Streptosporangiaceae</taxon>
        <taxon>Nonomuraea</taxon>
    </lineage>
</organism>
<evidence type="ECO:0000256" key="10">
    <source>
        <dbReference type="SAM" id="MobiDB-lite"/>
    </source>
</evidence>
<dbReference type="PROSITE" id="PS51296">
    <property type="entry name" value="RIESKE"/>
    <property type="match status" value="1"/>
</dbReference>
<dbReference type="SUPFAM" id="SSF50022">
    <property type="entry name" value="ISP domain"/>
    <property type="match status" value="1"/>
</dbReference>
<evidence type="ECO:0000256" key="7">
    <source>
        <dbReference type="ARBA" id="ARBA00023157"/>
    </source>
</evidence>
<evidence type="ECO:0000256" key="9">
    <source>
        <dbReference type="ARBA" id="ARBA00034078"/>
    </source>
</evidence>
<accession>A0ABW8A771</accession>
<keyword evidence="5" id="KW-0408">Iron</keyword>
<dbReference type="InterPro" id="IPR036922">
    <property type="entry name" value="Rieske_2Fe-2S_sf"/>
</dbReference>
<keyword evidence="4" id="KW-0479">Metal-binding</keyword>
<dbReference type="Pfam" id="PF00355">
    <property type="entry name" value="Rieske"/>
    <property type="match status" value="1"/>
</dbReference>
<keyword evidence="13" id="KW-1185">Reference proteome</keyword>
<name>A0ABW8A771_9ACTN</name>
<reference evidence="12 13" key="1">
    <citation type="submission" date="2024-10" db="EMBL/GenBank/DDBJ databases">
        <title>The Natural Products Discovery Center: Release of the First 8490 Sequenced Strains for Exploring Actinobacteria Biosynthetic Diversity.</title>
        <authorList>
            <person name="Kalkreuter E."/>
            <person name="Kautsar S.A."/>
            <person name="Yang D."/>
            <person name="Bader C.D."/>
            <person name="Teijaro C.N."/>
            <person name="Fluegel L."/>
            <person name="Davis C.M."/>
            <person name="Simpson J.R."/>
            <person name="Lauterbach L."/>
            <person name="Steele A.D."/>
            <person name="Gui C."/>
            <person name="Meng S."/>
            <person name="Li G."/>
            <person name="Viehrig K."/>
            <person name="Ye F."/>
            <person name="Su P."/>
            <person name="Kiefer A.F."/>
            <person name="Nichols A."/>
            <person name="Cepeda A.J."/>
            <person name="Yan W."/>
            <person name="Fan B."/>
            <person name="Jiang Y."/>
            <person name="Adhikari A."/>
            <person name="Zheng C.-J."/>
            <person name="Schuster L."/>
            <person name="Cowan T.M."/>
            <person name="Smanski M.J."/>
            <person name="Chevrette M.G."/>
            <person name="De Carvalho L.P.S."/>
            <person name="Shen B."/>
        </authorList>
    </citation>
    <scope>NUCLEOTIDE SEQUENCE [LARGE SCALE GENOMIC DNA]</scope>
    <source>
        <strain evidence="12 13">NPDC049503</strain>
    </source>
</reference>
<evidence type="ECO:0000256" key="6">
    <source>
        <dbReference type="ARBA" id="ARBA00023014"/>
    </source>
</evidence>
<keyword evidence="6" id="KW-0411">Iron-sulfur</keyword>
<evidence type="ECO:0000256" key="4">
    <source>
        <dbReference type="ARBA" id="ARBA00022723"/>
    </source>
</evidence>
<dbReference type="PANTHER" id="PTHR10134">
    <property type="entry name" value="CYTOCHROME B-C1 COMPLEX SUBUNIT RIESKE, MITOCHONDRIAL"/>
    <property type="match status" value="1"/>
</dbReference>
<dbReference type="Gene3D" id="2.102.10.10">
    <property type="entry name" value="Rieske [2Fe-2S] iron-sulphur domain"/>
    <property type="match status" value="1"/>
</dbReference>
<evidence type="ECO:0000313" key="12">
    <source>
        <dbReference type="EMBL" id="MFI7442420.1"/>
    </source>
</evidence>
<comment type="function">
    <text evidence="1">Iron-sulfur subunit of the cytochrome bc1 complex, an essential component of the respiratory electron transport chain required for ATP synthesis. The bc1 complex catalyzes the oxidation of menaquinol and the reduction of cytochrome c in the respiratory chain. The bc1 complex operates through a Q-cycle mechanism that couples electron transfer to generation of the proton gradient that drives ATP synthesis.</text>
</comment>
<dbReference type="InterPro" id="IPR017941">
    <property type="entry name" value="Rieske_2Fe-2S"/>
</dbReference>
<comment type="caution">
    <text evidence="12">The sequence shown here is derived from an EMBL/GenBank/DDBJ whole genome shotgun (WGS) entry which is preliminary data.</text>
</comment>
<dbReference type="PRINTS" id="PR00162">
    <property type="entry name" value="RIESKE"/>
</dbReference>
<evidence type="ECO:0000256" key="3">
    <source>
        <dbReference type="ARBA" id="ARBA00022714"/>
    </source>
</evidence>
<dbReference type="EMBL" id="JBITMB010000005">
    <property type="protein sequence ID" value="MFI7442420.1"/>
    <property type="molecule type" value="Genomic_DNA"/>
</dbReference>
<evidence type="ECO:0000256" key="1">
    <source>
        <dbReference type="ARBA" id="ARBA00002494"/>
    </source>
</evidence>
<dbReference type="InterPro" id="IPR005805">
    <property type="entry name" value="Rieske_Fe-S_prot_C"/>
</dbReference>
<keyword evidence="7" id="KW-1015">Disulfide bond</keyword>
<feature type="region of interest" description="Disordered" evidence="10">
    <location>
        <begin position="1"/>
        <end position="31"/>
    </location>
</feature>
<evidence type="ECO:0000256" key="2">
    <source>
        <dbReference type="ARBA" id="ARBA00015816"/>
    </source>
</evidence>
<dbReference type="PROSITE" id="PS51318">
    <property type="entry name" value="TAT"/>
    <property type="match status" value="1"/>
</dbReference>
<dbReference type="Proteomes" id="UP001612928">
    <property type="component" value="Unassembled WGS sequence"/>
</dbReference>
<protein>
    <recommendedName>
        <fullName evidence="2">Cytochrome bc1 complex Rieske iron-sulfur subunit</fullName>
    </recommendedName>
    <alternativeName>
        <fullName evidence="8">Cytochrome bc1 reductase complex subunit QcrA</fullName>
    </alternativeName>
</protein>
<sequence length="163" mass="16185">MNDSERGSAMPGLGQLDAAASGRASGGEPGRAFGRREALGAAGVAACGLALAGCGSGDPAPGRAPGIKGKVIARTAEVPVGGGKVVDQWKIVVTQPREGVFKAFSAICPHRGCAVSTPENDVMTCPCHGSEFAADTGKCLKGPASGPLTPYQVKVEGDGIVVV</sequence>
<dbReference type="CDD" id="cd03467">
    <property type="entry name" value="Rieske"/>
    <property type="match status" value="1"/>
</dbReference>
<gene>
    <name evidence="12" type="ORF">ACIBP5_20840</name>
</gene>
<dbReference type="InterPro" id="IPR006311">
    <property type="entry name" value="TAT_signal"/>
</dbReference>
<comment type="cofactor">
    <cofactor evidence="9">
        <name>[2Fe-2S] cluster</name>
        <dbReference type="ChEBI" id="CHEBI:190135"/>
    </cofactor>
</comment>
<keyword evidence="3" id="KW-0001">2Fe-2S</keyword>
<proteinExistence type="predicted"/>